<dbReference type="EMBL" id="CP087977">
    <property type="protein sequence ID" value="UUZ45295.1"/>
    <property type="molecule type" value="Genomic_DNA"/>
</dbReference>
<reference evidence="1" key="1">
    <citation type="submission" date="2021-11" db="EMBL/GenBank/DDBJ databases">
        <title>Study of the species diversity of bacterial strains isolated from a unique natural object - Shulgan-Tash cave (Bashkiria).</title>
        <authorList>
            <person name="Sazanova A.L."/>
            <person name="Chirak E.R."/>
            <person name="Safronova V.I."/>
        </authorList>
    </citation>
    <scope>NUCLEOTIDE SEQUENCE</scope>
    <source>
        <strain evidence="1">P1</strain>
    </source>
</reference>
<protein>
    <submittedName>
        <fullName evidence="1">Uncharacterized protein</fullName>
    </submittedName>
</protein>
<sequence>MTLARQVRRSLYVTLALVIVLVVVLAGVVFSPGAPPPSPDQRDARGQRTDR</sequence>
<accession>A0AC61U5H1</accession>
<gene>
    <name evidence="1" type="ORF">LP422_03435</name>
</gene>
<dbReference type="Proteomes" id="UP001059663">
    <property type="component" value="Chromosome"/>
</dbReference>
<proteinExistence type="predicted"/>
<evidence type="ECO:0000313" key="1">
    <source>
        <dbReference type="EMBL" id="UUZ45295.1"/>
    </source>
</evidence>
<organism evidence="1 2">
    <name type="scientific">Janibacter limosus</name>
    <dbReference type="NCBI Taxonomy" id="53458"/>
    <lineage>
        <taxon>Bacteria</taxon>
        <taxon>Bacillati</taxon>
        <taxon>Actinomycetota</taxon>
        <taxon>Actinomycetes</taxon>
        <taxon>Micrococcales</taxon>
        <taxon>Intrasporangiaceae</taxon>
        <taxon>Janibacter</taxon>
    </lineage>
</organism>
<name>A0AC61U5H1_9MICO</name>
<evidence type="ECO:0000313" key="2">
    <source>
        <dbReference type="Proteomes" id="UP001059663"/>
    </source>
</evidence>